<dbReference type="Proteomes" id="UP000014984">
    <property type="component" value="Chromosome"/>
</dbReference>
<dbReference type="OrthoDB" id="391832at2"/>
<dbReference type="RefSeq" id="WP_020834219.1">
    <property type="nucleotide sequence ID" value="NC_021846.1"/>
</dbReference>
<gene>
    <name evidence="2" type="ORF">STAIW_v1c04340</name>
</gene>
<protein>
    <submittedName>
        <fullName evidence="2">Uncharacterized protein</fullName>
    </submittedName>
</protein>
<dbReference type="HOGENOM" id="CLU_104588_0_0_14"/>
<evidence type="ECO:0000313" key="3">
    <source>
        <dbReference type="Proteomes" id="UP000014984"/>
    </source>
</evidence>
<feature type="transmembrane region" description="Helical" evidence="1">
    <location>
        <begin position="202"/>
        <end position="227"/>
    </location>
</feature>
<reference evidence="2 3" key="1">
    <citation type="journal article" date="2013" name="Genome Biol. Evol.">
        <title>Comparison of metabolic capacities and inference of gene content evolution in mosquito-associated Spiroplasma diminutum and S. taiwanense.</title>
        <authorList>
            <person name="Lo W.S."/>
            <person name="Ku C."/>
            <person name="Chen L.L."/>
            <person name="Chang T.H."/>
            <person name="Kuo C.H."/>
        </authorList>
    </citation>
    <scope>NUCLEOTIDE SEQUENCE [LARGE SCALE GENOMIC DNA]</scope>
    <source>
        <strain evidence="2">CT-1</strain>
    </source>
</reference>
<keyword evidence="1" id="KW-0812">Transmembrane</keyword>
<keyword evidence="1" id="KW-1133">Transmembrane helix</keyword>
<evidence type="ECO:0000313" key="2">
    <source>
        <dbReference type="EMBL" id="AGR41080.1"/>
    </source>
</evidence>
<dbReference type="KEGG" id="stai:STAIW_v1c04340"/>
<evidence type="ECO:0000256" key="1">
    <source>
        <dbReference type="SAM" id="Phobius"/>
    </source>
</evidence>
<dbReference type="PATRIC" id="fig|1276220.3.peg.440"/>
<organism evidence="2 3">
    <name type="scientific">Spiroplasma taiwanense CT-1</name>
    <dbReference type="NCBI Taxonomy" id="1276220"/>
    <lineage>
        <taxon>Bacteria</taxon>
        <taxon>Bacillati</taxon>
        <taxon>Mycoplasmatota</taxon>
        <taxon>Mollicutes</taxon>
        <taxon>Entomoplasmatales</taxon>
        <taxon>Spiroplasmataceae</taxon>
        <taxon>Spiroplasma</taxon>
    </lineage>
</organism>
<name>S5MGV5_9MOLU</name>
<sequence>MIRNYKSFNISKEDIQNLKNINPFWNKNVNKLIKKLKNWLIKFKKNPEDFKINFPVNYDQYNQLFKEIDNWIHFYNQKINLIKSNIKILRKFYKLIGDYVSLLGWTNFIEFICSFLNDIQKKEISNKKEYALLLLNSIIFKNFEIYKKEIFNILKEDDYIKILFERVFIPKNFILRIDIVCRNILKYAKILKKKNKITEDEFIGISVSTIELIIFALSFSNFGSIFFESIY</sequence>
<dbReference type="AlphaFoldDB" id="S5MGV5"/>
<accession>S5MGV5</accession>
<keyword evidence="1" id="KW-0472">Membrane</keyword>
<keyword evidence="3" id="KW-1185">Reference proteome</keyword>
<proteinExistence type="predicted"/>
<dbReference type="EMBL" id="CP005074">
    <property type="protein sequence ID" value="AGR41080.1"/>
    <property type="molecule type" value="Genomic_DNA"/>
</dbReference>